<dbReference type="AlphaFoldDB" id="A0A4S3MQE6"/>
<evidence type="ECO:0000256" key="6">
    <source>
        <dbReference type="ARBA" id="ARBA00022801"/>
    </source>
</evidence>
<evidence type="ECO:0000256" key="10">
    <source>
        <dbReference type="SAM" id="SignalP"/>
    </source>
</evidence>
<dbReference type="PANTHER" id="PTHR38050">
    <property type="match status" value="1"/>
</dbReference>
<evidence type="ECO:0000256" key="2">
    <source>
        <dbReference type="ARBA" id="ARBA00010278"/>
    </source>
</evidence>
<dbReference type="GO" id="GO:0008236">
    <property type="term" value="F:serine-type peptidase activity"/>
    <property type="evidence" value="ECO:0007669"/>
    <property type="project" value="InterPro"/>
</dbReference>
<feature type="domain" description="Peptidase S9 prolyl oligopeptidase catalytic" evidence="11">
    <location>
        <begin position="73"/>
        <end position="162"/>
    </location>
</feature>
<dbReference type="GO" id="GO:0030600">
    <property type="term" value="F:feruloyl esterase activity"/>
    <property type="evidence" value="ECO:0007669"/>
    <property type="project" value="InterPro"/>
</dbReference>
<evidence type="ECO:0000256" key="9">
    <source>
        <dbReference type="ARBA" id="ARBA00025250"/>
    </source>
</evidence>
<comment type="similarity">
    <text evidence="2">Belongs to the faeC family.</text>
</comment>
<evidence type="ECO:0000256" key="8">
    <source>
        <dbReference type="ARBA" id="ARBA00023326"/>
    </source>
</evidence>
<protein>
    <submittedName>
        <fullName evidence="12">Polyhydroxybutyrate depolymerase</fullName>
    </submittedName>
</protein>
<evidence type="ECO:0000256" key="7">
    <source>
        <dbReference type="ARBA" id="ARBA00023277"/>
    </source>
</evidence>
<feature type="signal peptide" evidence="10">
    <location>
        <begin position="1"/>
        <end position="19"/>
    </location>
</feature>
<comment type="subcellular location">
    <subcellularLocation>
        <location evidence="1">Secreted</location>
    </subcellularLocation>
</comment>
<name>A0A4S3MQE6_9RHOB</name>
<dbReference type="Gene3D" id="3.40.50.1820">
    <property type="entry name" value="alpha/beta hydrolase"/>
    <property type="match status" value="1"/>
</dbReference>
<dbReference type="InterPro" id="IPR001375">
    <property type="entry name" value="Peptidase_S9_cat"/>
</dbReference>
<comment type="function">
    <text evidence="9">Involved in degradation of plant cell walls. Hydrolyzes the feruloyl-arabinose ester bond in arabinoxylans, and the feruloyl-galactose ester bond in pectin. Active against paranitrophenyl-acetate, methyl ferulate and wheat arabinoxylan.</text>
</comment>
<evidence type="ECO:0000313" key="12">
    <source>
        <dbReference type="EMBL" id="THD84669.1"/>
    </source>
</evidence>
<dbReference type="InterPro" id="IPR029058">
    <property type="entry name" value="AB_hydrolase_fold"/>
</dbReference>
<proteinExistence type="inferred from homology"/>
<accession>A0A4S3MQE6</accession>
<dbReference type="PANTHER" id="PTHR38050:SF1">
    <property type="entry name" value="FERULOYL ESTERASE C"/>
    <property type="match status" value="1"/>
</dbReference>
<evidence type="ECO:0000259" key="11">
    <source>
        <dbReference type="Pfam" id="PF00326"/>
    </source>
</evidence>
<comment type="caution">
    <text evidence="12">The sequence shown here is derived from an EMBL/GenBank/DDBJ whole genome shotgun (WGS) entry which is preliminary data.</text>
</comment>
<dbReference type="OrthoDB" id="9805640at2"/>
<reference evidence="12 13" key="1">
    <citation type="submission" date="2019-04" db="EMBL/GenBank/DDBJ databases">
        <title>Draft genome sequence of Gemmobacter aestuarii sp. nov.</title>
        <authorList>
            <person name="Hameed A."/>
            <person name="Lin S.-Y."/>
            <person name="Shahina M."/>
            <person name="Lai W.-A."/>
            <person name="Young C.-C."/>
        </authorList>
    </citation>
    <scope>NUCLEOTIDE SEQUENCE [LARGE SCALE GENOMIC DNA]</scope>
    <source>
        <strain evidence="12 13">CC-PW-75</strain>
    </source>
</reference>
<evidence type="ECO:0000256" key="5">
    <source>
        <dbReference type="ARBA" id="ARBA00022729"/>
    </source>
</evidence>
<keyword evidence="4" id="KW-0858">Xylan degradation</keyword>
<dbReference type="Pfam" id="PF00326">
    <property type="entry name" value="Peptidase_S9"/>
    <property type="match status" value="1"/>
</dbReference>
<dbReference type="GO" id="GO:0045493">
    <property type="term" value="P:xylan catabolic process"/>
    <property type="evidence" value="ECO:0007669"/>
    <property type="project" value="UniProtKB-KW"/>
</dbReference>
<keyword evidence="5 10" id="KW-0732">Signal</keyword>
<feature type="chain" id="PRO_5020865899" evidence="10">
    <location>
        <begin position="20"/>
        <end position="272"/>
    </location>
</feature>
<dbReference type="GO" id="GO:0005576">
    <property type="term" value="C:extracellular region"/>
    <property type="evidence" value="ECO:0007669"/>
    <property type="project" value="UniProtKB-SubCell"/>
</dbReference>
<evidence type="ECO:0000313" key="13">
    <source>
        <dbReference type="Proteomes" id="UP000309450"/>
    </source>
</evidence>
<dbReference type="GO" id="GO:0006508">
    <property type="term" value="P:proteolysis"/>
    <property type="evidence" value="ECO:0007669"/>
    <property type="project" value="InterPro"/>
</dbReference>
<keyword evidence="6" id="KW-0378">Hydrolase</keyword>
<dbReference type="Proteomes" id="UP000309450">
    <property type="component" value="Unassembled WGS sequence"/>
</dbReference>
<evidence type="ECO:0000256" key="3">
    <source>
        <dbReference type="ARBA" id="ARBA00022525"/>
    </source>
</evidence>
<keyword evidence="7" id="KW-0119">Carbohydrate metabolism</keyword>
<dbReference type="SUPFAM" id="SSF53474">
    <property type="entry name" value="alpha/beta-Hydrolases"/>
    <property type="match status" value="1"/>
</dbReference>
<evidence type="ECO:0000256" key="4">
    <source>
        <dbReference type="ARBA" id="ARBA00022651"/>
    </source>
</evidence>
<gene>
    <name evidence="12" type="ORF">E7811_02740</name>
</gene>
<dbReference type="InterPro" id="IPR043595">
    <property type="entry name" value="FaeB/C/D"/>
</dbReference>
<organism evidence="12 13">
    <name type="scientific">Aliigemmobacter aestuarii</name>
    <dbReference type="NCBI Taxonomy" id="1445661"/>
    <lineage>
        <taxon>Bacteria</taxon>
        <taxon>Pseudomonadati</taxon>
        <taxon>Pseudomonadota</taxon>
        <taxon>Alphaproteobacteria</taxon>
        <taxon>Rhodobacterales</taxon>
        <taxon>Paracoccaceae</taxon>
        <taxon>Aliigemmobacter</taxon>
    </lineage>
</organism>
<sequence>MKAGGSALALLLMTGTAQADCGQDTDACKAPGGTYHIVLPEDVKKPPPAILLLHGYGGEGLGIIRNAPMVGQMTGRGFAVIAPDGQPRENGKGRTWGFHPDRPSARDEIAFLMAVADDAASRFGLDRGQMLLAGFSIGGSMTSYVACARPQAFAAYAPVAGSFWRPHPEACAGPVQLLYSHGKADRTVPIEGREVMPGFVQGNVFEAMDIWRATNVCQSDKPDASRTLGIYTIEDWTRCAPGGSLSFALHGGGHSIPKGWAQMAMDWFDALR</sequence>
<keyword evidence="13" id="KW-1185">Reference proteome</keyword>
<dbReference type="EMBL" id="SSND01000001">
    <property type="protein sequence ID" value="THD84669.1"/>
    <property type="molecule type" value="Genomic_DNA"/>
</dbReference>
<keyword evidence="8" id="KW-0624">Polysaccharide degradation</keyword>
<evidence type="ECO:0000256" key="1">
    <source>
        <dbReference type="ARBA" id="ARBA00004613"/>
    </source>
</evidence>
<keyword evidence="3" id="KW-0964">Secreted</keyword>